<keyword evidence="3" id="KW-1003">Cell membrane</keyword>
<sequence length="291" mass="32394">MKSNKIYPWYFAAGALLIYSILYVFPSLLGIGYSFTDWSAYSEKVNFVGLDNFKNIFNVNENYMGYIGNTLLFTAVTTVIKTVLALLLAVILSKGVKAINFHRSIMYMPAVLSILIIGLVFTSILNPKTGVLNEMLRMIGLESMTQKWLTDPKIAFWSVMGVDIWRGTGYIMTILIAGILAIPESYYEAAGVDGAGSFSKFKNVTLPLLRPTLAVTIVLNVLYGLKVFDMVYALTNGGPGHRTEVMYTAVFKQFSQGMYAVGTTISSLMFIFMVCIGVFLIQFLTREEVHE</sequence>
<reference evidence="9 10" key="1">
    <citation type="submission" date="2018-08" db="EMBL/GenBank/DDBJ databases">
        <title>A genome reference for cultivated species of the human gut microbiota.</title>
        <authorList>
            <person name="Zou Y."/>
            <person name="Xue W."/>
            <person name="Luo G."/>
        </authorList>
    </citation>
    <scope>NUCLEOTIDE SEQUENCE [LARGE SCALE GENOMIC DNA]</scope>
    <source>
        <strain evidence="9 10">AF19-21</strain>
    </source>
</reference>
<organism evidence="9 10">
    <name type="scientific">Hungatella hathewayi</name>
    <dbReference type="NCBI Taxonomy" id="154046"/>
    <lineage>
        <taxon>Bacteria</taxon>
        <taxon>Bacillati</taxon>
        <taxon>Bacillota</taxon>
        <taxon>Clostridia</taxon>
        <taxon>Lachnospirales</taxon>
        <taxon>Lachnospiraceae</taxon>
        <taxon>Hungatella</taxon>
    </lineage>
</organism>
<proteinExistence type="inferred from homology"/>
<dbReference type="Gene3D" id="1.10.3720.10">
    <property type="entry name" value="MetI-like"/>
    <property type="match status" value="1"/>
</dbReference>
<evidence type="ECO:0000256" key="1">
    <source>
        <dbReference type="ARBA" id="ARBA00004651"/>
    </source>
</evidence>
<dbReference type="AlphaFoldDB" id="A0A3E2WZX6"/>
<dbReference type="Proteomes" id="UP000261111">
    <property type="component" value="Unassembled WGS sequence"/>
</dbReference>
<comment type="subcellular location">
    <subcellularLocation>
        <location evidence="1 7">Cell membrane</location>
        <topology evidence="1 7">Multi-pass membrane protein</topology>
    </subcellularLocation>
</comment>
<feature type="transmembrane region" description="Helical" evidence="7">
    <location>
        <begin position="71"/>
        <end position="93"/>
    </location>
</feature>
<feature type="transmembrane region" description="Helical" evidence="7">
    <location>
        <begin position="258"/>
        <end position="281"/>
    </location>
</feature>
<dbReference type="CDD" id="cd06261">
    <property type="entry name" value="TM_PBP2"/>
    <property type="match status" value="1"/>
</dbReference>
<evidence type="ECO:0000256" key="3">
    <source>
        <dbReference type="ARBA" id="ARBA00022475"/>
    </source>
</evidence>
<dbReference type="InterPro" id="IPR035906">
    <property type="entry name" value="MetI-like_sf"/>
</dbReference>
<keyword evidence="4 7" id="KW-0812">Transmembrane</keyword>
<name>A0A3E2WZX6_9FIRM</name>
<keyword evidence="6 7" id="KW-0472">Membrane</keyword>
<evidence type="ECO:0000256" key="7">
    <source>
        <dbReference type="RuleBase" id="RU363032"/>
    </source>
</evidence>
<comment type="similarity">
    <text evidence="7">Belongs to the binding-protein-dependent transport system permease family.</text>
</comment>
<feature type="transmembrane region" description="Helical" evidence="7">
    <location>
        <begin position="105"/>
        <end position="125"/>
    </location>
</feature>
<feature type="transmembrane region" description="Helical" evidence="7">
    <location>
        <begin position="167"/>
        <end position="187"/>
    </location>
</feature>
<dbReference type="PROSITE" id="PS50928">
    <property type="entry name" value="ABC_TM1"/>
    <property type="match status" value="1"/>
</dbReference>
<dbReference type="InterPro" id="IPR051393">
    <property type="entry name" value="ABC_transporter_permease"/>
</dbReference>
<accession>A0A3E2WZX6</accession>
<dbReference type="PANTHER" id="PTHR30193">
    <property type="entry name" value="ABC TRANSPORTER PERMEASE PROTEIN"/>
    <property type="match status" value="1"/>
</dbReference>
<comment type="caution">
    <text evidence="9">The sequence shown here is derived from an EMBL/GenBank/DDBJ whole genome shotgun (WGS) entry which is preliminary data.</text>
</comment>
<protein>
    <submittedName>
        <fullName evidence="9">Sugar ABC transporter permease</fullName>
    </submittedName>
</protein>
<feature type="transmembrane region" description="Helical" evidence="7">
    <location>
        <begin position="208"/>
        <end position="225"/>
    </location>
</feature>
<dbReference type="GeneID" id="93335096"/>
<feature type="domain" description="ABC transmembrane type-1" evidence="8">
    <location>
        <begin position="67"/>
        <end position="280"/>
    </location>
</feature>
<keyword evidence="2 7" id="KW-0813">Transport</keyword>
<evidence type="ECO:0000313" key="10">
    <source>
        <dbReference type="Proteomes" id="UP000261111"/>
    </source>
</evidence>
<evidence type="ECO:0000313" key="9">
    <source>
        <dbReference type="EMBL" id="RGC34195.1"/>
    </source>
</evidence>
<dbReference type="EMBL" id="QVIA01000004">
    <property type="protein sequence ID" value="RGC34195.1"/>
    <property type="molecule type" value="Genomic_DNA"/>
</dbReference>
<dbReference type="SUPFAM" id="SSF161098">
    <property type="entry name" value="MetI-like"/>
    <property type="match status" value="1"/>
</dbReference>
<gene>
    <name evidence="9" type="ORF">DWX41_04630</name>
</gene>
<dbReference type="Pfam" id="PF00528">
    <property type="entry name" value="BPD_transp_1"/>
    <property type="match status" value="1"/>
</dbReference>
<dbReference type="GO" id="GO:0005886">
    <property type="term" value="C:plasma membrane"/>
    <property type="evidence" value="ECO:0007669"/>
    <property type="project" value="UniProtKB-SubCell"/>
</dbReference>
<evidence type="ECO:0000259" key="8">
    <source>
        <dbReference type="PROSITE" id="PS50928"/>
    </source>
</evidence>
<dbReference type="GO" id="GO:0055085">
    <property type="term" value="P:transmembrane transport"/>
    <property type="evidence" value="ECO:0007669"/>
    <property type="project" value="InterPro"/>
</dbReference>
<dbReference type="InterPro" id="IPR000515">
    <property type="entry name" value="MetI-like"/>
</dbReference>
<evidence type="ECO:0000256" key="2">
    <source>
        <dbReference type="ARBA" id="ARBA00022448"/>
    </source>
</evidence>
<evidence type="ECO:0000256" key="5">
    <source>
        <dbReference type="ARBA" id="ARBA00022989"/>
    </source>
</evidence>
<dbReference type="RefSeq" id="WP_025656724.1">
    <property type="nucleotide sequence ID" value="NZ_QVIA01000004.1"/>
</dbReference>
<keyword evidence="5 7" id="KW-1133">Transmembrane helix</keyword>
<evidence type="ECO:0000256" key="6">
    <source>
        <dbReference type="ARBA" id="ARBA00023136"/>
    </source>
</evidence>
<feature type="transmembrane region" description="Helical" evidence="7">
    <location>
        <begin position="7"/>
        <end position="25"/>
    </location>
</feature>
<evidence type="ECO:0000256" key="4">
    <source>
        <dbReference type="ARBA" id="ARBA00022692"/>
    </source>
</evidence>
<dbReference type="PANTHER" id="PTHR30193:SF37">
    <property type="entry name" value="INNER MEMBRANE ABC TRANSPORTER PERMEASE PROTEIN YCJO"/>
    <property type="match status" value="1"/>
</dbReference>